<proteinExistence type="predicted"/>
<reference evidence="1 2" key="1">
    <citation type="submission" date="2018-12" db="EMBL/GenBank/DDBJ databases">
        <authorList>
            <consortium name="Pathogen Informatics"/>
        </authorList>
    </citation>
    <scope>NUCLEOTIDE SEQUENCE [LARGE SCALE GENOMIC DNA]</scope>
    <source>
        <strain evidence="1 2">NCTC11466</strain>
    </source>
</reference>
<dbReference type="EMBL" id="LR134201">
    <property type="protein sequence ID" value="VEB95344.1"/>
    <property type="molecule type" value="Genomic_DNA"/>
</dbReference>
<dbReference type="AlphaFoldDB" id="A0A3S5DPG6"/>
<sequence>MIRIQPLRLGLSPLCRFISTWAFETQGQTLLAIESVNTFMIIPPALPPEHDVNSAVAIVDPGFGDLGVARCRLPPQSGSGKSCD</sequence>
<accession>A0A3S5DPG6</accession>
<gene>
    <name evidence="1" type="ORF">NCTC11466_00453</name>
</gene>
<dbReference type="KEGG" id="clap:NCTC11466_00453"/>
<protein>
    <submittedName>
        <fullName evidence="1">Uncharacterized protein</fullName>
    </submittedName>
</protein>
<evidence type="ECO:0000313" key="1">
    <source>
        <dbReference type="EMBL" id="VEB95344.1"/>
    </source>
</evidence>
<keyword evidence="2" id="KW-1185">Reference proteome</keyword>
<name>A0A3S5DPG6_9ENTR</name>
<dbReference type="Proteomes" id="UP000274122">
    <property type="component" value="Chromosome"/>
</dbReference>
<organism evidence="1 2">
    <name type="scientific">Cedecea lapagei</name>
    <dbReference type="NCBI Taxonomy" id="158823"/>
    <lineage>
        <taxon>Bacteria</taxon>
        <taxon>Pseudomonadati</taxon>
        <taxon>Pseudomonadota</taxon>
        <taxon>Gammaproteobacteria</taxon>
        <taxon>Enterobacterales</taxon>
        <taxon>Enterobacteriaceae</taxon>
        <taxon>Cedecea</taxon>
    </lineage>
</organism>
<evidence type="ECO:0000313" key="2">
    <source>
        <dbReference type="Proteomes" id="UP000274122"/>
    </source>
</evidence>